<dbReference type="InterPro" id="IPR013783">
    <property type="entry name" value="Ig-like_fold"/>
</dbReference>
<evidence type="ECO:0000256" key="9">
    <source>
        <dbReference type="ARBA" id="ARBA00022830"/>
    </source>
</evidence>
<organismHost>
    <name type="scientific">Odocoileus hemionus</name>
    <name type="common">Mule deer</name>
    <name type="synonym">Cervus hemionus</name>
    <dbReference type="NCBI Taxonomy" id="9872"/>
</organismHost>
<keyword evidence="9" id="KW-1114">Inhibition of host interferon signaling pathway by virus</keyword>
<evidence type="ECO:0000313" key="19">
    <source>
        <dbReference type="EMBL" id="ABI99172.1"/>
    </source>
</evidence>
<dbReference type="Pfam" id="PF13927">
    <property type="entry name" value="Ig_3"/>
    <property type="match status" value="1"/>
</dbReference>
<evidence type="ECO:0000256" key="3">
    <source>
        <dbReference type="ARBA" id="ARBA00022518"/>
    </source>
</evidence>
<comment type="function">
    <text evidence="17">Counteracts the antiviral effects of host IFN-alpha/beta and key IFN-inducible proteins involved in viral RNA degradation suxh as host OAS1. Acts as a soluble IFN-alpha receptor and thus inhibits the interaction between host IFN-alpha and its receptor.</text>
</comment>
<evidence type="ECO:0000256" key="4">
    <source>
        <dbReference type="ARBA" id="ARBA00022525"/>
    </source>
</evidence>
<dbReference type="PROSITE" id="PS50835">
    <property type="entry name" value="IG_LIKE"/>
    <property type="match status" value="2"/>
</dbReference>
<dbReference type="Gene3D" id="2.60.40.10">
    <property type="entry name" value="Immunoglobulins"/>
    <property type="match status" value="2"/>
</dbReference>
<dbReference type="GO" id="GO:0039502">
    <property type="term" value="P:symbiont-mediated suppression of host type I interferon-mediated signaling pathway"/>
    <property type="evidence" value="ECO:0007669"/>
    <property type="project" value="UniProtKB-KW"/>
</dbReference>
<dbReference type="Proteomes" id="UP000000866">
    <property type="component" value="Segment"/>
</dbReference>
<dbReference type="EMBL" id="AY689436">
    <property type="protein sequence ID" value="ABI99172.1"/>
    <property type="molecule type" value="Genomic_DNA"/>
</dbReference>
<comment type="subcellular location">
    <subcellularLocation>
        <location evidence="1">Secreted</location>
    </subcellularLocation>
</comment>
<evidence type="ECO:0000256" key="14">
    <source>
        <dbReference type="ARBA" id="ARBA00023319"/>
    </source>
</evidence>
<dbReference type="GO" id="GO:0052170">
    <property type="term" value="P:symbiont-mediated suppression of host innate immune response"/>
    <property type="evidence" value="ECO:0007669"/>
    <property type="project" value="UniProtKB-KW"/>
</dbReference>
<reference evidence="19 20" key="1">
    <citation type="journal article" date="2005" name="J. Virol.">
        <title>Genome of deerpox virus.</title>
        <authorList>
            <person name="Afonso C.L."/>
            <person name="Delhon G."/>
            <person name="Tulman E.R."/>
            <person name="Lu Z."/>
            <person name="Zsak A."/>
            <person name="Becerra V.M."/>
            <person name="Zsak L."/>
            <person name="Kutish G.F."/>
            <person name="Rock D.L."/>
        </authorList>
    </citation>
    <scope>NUCLEOTIDE SEQUENCE [LARGE SCALE GENOMIC DNA]</scope>
    <source>
        <strain evidence="20">Mule deer/United States/W-848-83/1983</strain>
    </source>
</reference>
<dbReference type="InterPro" id="IPR007110">
    <property type="entry name" value="Ig-like_dom"/>
</dbReference>
<gene>
    <name evidence="19" type="ORF">DpV83gp015</name>
</gene>
<evidence type="ECO:0000256" key="6">
    <source>
        <dbReference type="ARBA" id="ARBA00022632"/>
    </source>
</evidence>
<keyword evidence="14" id="KW-0393">Immunoglobulin domain</keyword>
<evidence type="ECO:0000313" key="20">
    <source>
        <dbReference type="Proteomes" id="UP000000866"/>
    </source>
</evidence>
<dbReference type="GeneID" id="3346382"/>
<keyword evidence="8" id="KW-0677">Repeat</keyword>
<accession>Q08FY5</accession>
<keyword evidence="13" id="KW-0899">Viral immunoevasion</keyword>
<evidence type="ECO:0000256" key="1">
    <source>
        <dbReference type="ARBA" id="ARBA00004613"/>
    </source>
</evidence>
<name>Q08FY5_DPV83</name>
<keyword evidence="12" id="KW-0922">Interferon antiviral system evasion</keyword>
<dbReference type="InterPro" id="IPR003599">
    <property type="entry name" value="Ig_sub"/>
</dbReference>
<comment type="similarity">
    <text evidence="2">Belongs to the interleukin-1 receptor family.</text>
</comment>
<keyword evidence="19" id="KW-0675">Receptor</keyword>
<evidence type="ECO:0000256" key="12">
    <source>
        <dbReference type="ARBA" id="ARBA00023258"/>
    </source>
</evidence>
<feature type="domain" description="Ig-like" evidence="18">
    <location>
        <begin position="142"/>
        <end position="224"/>
    </location>
</feature>
<dbReference type="RefSeq" id="YP_227392.1">
    <property type="nucleotide sequence ID" value="NC_006966.1"/>
</dbReference>
<keyword evidence="5" id="KW-0945">Host-virus interaction</keyword>
<feature type="domain" description="Ig-like" evidence="18">
    <location>
        <begin position="32"/>
        <end position="129"/>
    </location>
</feature>
<evidence type="ECO:0000256" key="8">
    <source>
        <dbReference type="ARBA" id="ARBA00022737"/>
    </source>
</evidence>
<keyword evidence="20" id="KW-1185">Reference proteome</keyword>
<dbReference type="SUPFAM" id="SSF48726">
    <property type="entry name" value="Immunoglobulin"/>
    <property type="match status" value="2"/>
</dbReference>
<keyword evidence="11" id="KW-0325">Glycoprotein</keyword>
<comment type="subunit">
    <text evidence="15">Interacts with host IFNA1.</text>
</comment>
<keyword evidence="7" id="KW-0732">Signal</keyword>
<protein>
    <recommendedName>
        <fullName evidence="16">Soluble interferon alpha/beta receptor OPG204</fullName>
    </recommendedName>
</protein>
<dbReference type="KEGG" id="vg:3346382"/>
<dbReference type="GO" id="GO:0005576">
    <property type="term" value="C:extracellular region"/>
    <property type="evidence" value="ECO:0007669"/>
    <property type="project" value="UniProtKB-SubCell"/>
</dbReference>
<keyword evidence="6" id="KW-1090">Inhibition of host innate immune response by virus</keyword>
<proteinExistence type="inferred from homology"/>
<evidence type="ECO:0000256" key="2">
    <source>
        <dbReference type="ARBA" id="ARBA00009752"/>
    </source>
</evidence>
<keyword evidence="10" id="KW-1015">Disulfide bond</keyword>
<sequence length="226" mass="25556">MILIIFFILLQFINCLCLSCQYRGGDLIPSYAKDGDPMVLLCTGKHSKRSKFYDKTFITDYNVTWSKTDSLAFVRDSGARTKIKTITHNEIGDRSENLWIGNSKKSNEGIYICTISNGNICEESTIRFSVDSGLYNFQFHSGKDIKLACYGTRGIQTTFKDDYTLTWSFNGIIIYGTEHIHLSNDNSTLTINSATNSDSGSYVCTLLFAYNSNNYNITKEYKVTII</sequence>
<dbReference type="SMART" id="SM00409">
    <property type="entry name" value="IG"/>
    <property type="match status" value="2"/>
</dbReference>
<evidence type="ECO:0000259" key="18">
    <source>
        <dbReference type="PROSITE" id="PS50835"/>
    </source>
</evidence>
<keyword evidence="3" id="KW-0244">Early protein</keyword>
<evidence type="ECO:0000256" key="7">
    <source>
        <dbReference type="ARBA" id="ARBA00022729"/>
    </source>
</evidence>
<evidence type="ECO:0000256" key="16">
    <source>
        <dbReference type="ARBA" id="ARBA00041012"/>
    </source>
</evidence>
<evidence type="ECO:0000256" key="17">
    <source>
        <dbReference type="ARBA" id="ARBA00045444"/>
    </source>
</evidence>
<dbReference type="PANTHER" id="PTHR11890">
    <property type="entry name" value="INTERLEUKIN-1 RECEPTOR FAMILY MEMBER"/>
    <property type="match status" value="1"/>
</dbReference>
<evidence type="ECO:0000256" key="13">
    <source>
        <dbReference type="ARBA" id="ARBA00023280"/>
    </source>
</evidence>
<evidence type="ECO:0000256" key="10">
    <source>
        <dbReference type="ARBA" id="ARBA00023157"/>
    </source>
</evidence>
<evidence type="ECO:0000256" key="5">
    <source>
        <dbReference type="ARBA" id="ARBA00022581"/>
    </source>
</evidence>
<evidence type="ECO:0000256" key="15">
    <source>
        <dbReference type="ARBA" id="ARBA00038761"/>
    </source>
</evidence>
<evidence type="ECO:0000256" key="11">
    <source>
        <dbReference type="ARBA" id="ARBA00023180"/>
    </source>
</evidence>
<organism evidence="19 20">
    <name type="scientific">Deerpox virus (strain Mule deer/United States/W-848-83/1983)</name>
    <name type="common">DPV</name>
    <dbReference type="NCBI Taxonomy" id="305674"/>
    <lineage>
        <taxon>Viruses</taxon>
        <taxon>Varidnaviria</taxon>
        <taxon>Bamfordvirae</taxon>
        <taxon>Nucleocytoviricota</taxon>
        <taxon>Pokkesviricetes</taxon>
        <taxon>Chitovirales</taxon>
        <taxon>Poxviridae</taxon>
        <taxon>Chordopoxvirinae</taxon>
        <taxon>Cervidpoxvirus</taxon>
        <taxon>Cervidpoxvirus muledeerpox</taxon>
        <taxon>Mule deerpox virus</taxon>
    </lineage>
</organism>
<dbReference type="InterPro" id="IPR036179">
    <property type="entry name" value="Ig-like_dom_sf"/>
</dbReference>
<keyword evidence="4" id="KW-0964">Secreted</keyword>
<dbReference type="PANTHER" id="PTHR11890:SF44">
    <property type="entry name" value="X-LINKED INTERLEUKIN-1 RECEPTOR ACCESSORY PROTEIN-LIKE 2"/>
    <property type="match status" value="1"/>
</dbReference>
<dbReference type="InterPro" id="IPR015621">
    <property type="entry name" value="IL-1_rcpt_fam"/>
</dbReference>